<name>A0A1D2NBP5_ORCCI</name>
<keyword evidence="11" id="KW-1185">Reference proteome</keyword>
<reference evidence="10 11" key="1">
    <citation type="journal article" date="2016" name="Genome Biol. Evol.">
        <title>Gene Family Evolution Reflects Adaptation to Soil Environmental Stressors in the Genome of the Collembolan Orchesella cincta.</title>
        <authorList>
            <person name="Faddeeva-Vakhrusheva A."/>
            <person name="Derks M.F."/>
            <person name="Anvar S.Y."/>
            <person name="Agamennone V."/>
            <person name="Suring W."/>
            <person name="Smit S."/>
            <person name="van Straalen N.M."/>
            <person name="Roelofs D."/>
        </authorList>
    </citation>
    <scope>NUCLEOTIDE SEQUENCE [LARGE SCALE GENOMIC DNA]</scope>
    <source>
        <tissue evidence="10">Mixed pool</tissue>
    </source>
</reference>
<dbReference type="OrthoDB" id="29558at2759"/>
<dbReference type="GO" id="GO:0006465">
    <property type="term" value="P:signal peptide processing"/>
    <property type="evidence" value="ECO:0007669"/>
    <property type="project" value="UniProtKB-UniRule"/>
</dbReference>
<dbReference type="EMBL" id="LJIJ01000101">
    <property type="protein sequence ID" value="ODN02661.1"/>
    <property type="molecule type" value="Genomic_DNA"/>
</dbReference>
<feature type="transmembrane region" description="Helical" evidence="9">
    <location>
        <begin position="53"/>
        <end position="71"/>
    </location>
</feature>
<evidence type="ECO:0000256" key="5">
    <source>
        <dbReference type="ARBA" id="ARBA00022824"/>
    </source>
</evidence>
<evidence type="ECO:0000256" key="2">
    <source>
        <dbReference type="ARBA" id="ARBA00007324"/>
    </source>
</evidence>
<dbReference type="GO" id="GO:0005787">
    <property type="term" value="C:signal peptidase complex"/>
    <property type="evidence" value="ECO:0007669"/>
    <property type="project" value="UniProtKB-UniRule"/>
</dbReference>
<evidence type="ECO:0000256" key="1">
    <source>
        <dbReference type="ARBA" id="ARBA00004477"/>
    </source>
</evidence>
<keyword evidence="4 9" id="KW-0812">Transmembrane</keyword>
<accession>A0A1D2NBP5</accession>
<dbReference type="PANTHER" id="PTHR13085">
    <property type="entry name" value="MICROSOMAL SIGNAL PEPTIDASE 25 KDA SUBUNIT"/>
    <property type="match status" value="1"/>
</dbReference>
<evidence type="ECO:0000256" key="8">
    <source>
        <dbReference type="ARBA" id="ARBA00045608"/>
    </source>
</evidence>
<feature type="transmembrane region" description="Helical" evidence="9">
    <location>
        <begin position="83"/>
        <end position="104"/>
    </location>
</feature>
<evidence type="ECO:0000256" key="9">
    <source>
        <dbReference type="RuleBase" id="RU368033"/>
    </source>
</evidence>
<evidence type="ECO:0000313" key="11">
    <source>
        <dbReference type="Proteomes" id="UP000094527"/>
    </source>
</evidence>
<dbReference type="PANTHER" id="PTHR13085:SF0">
    <property type="entry name" value="SIGNAL PEPTIDASE COMPLEX SUBUNIT 2"/>
    <property type="match status" value="1"/>
</dbReference>
<dbReference type="OMA" id="INKWDGT"/>
<comment type="similarity">
    <text evidence="2 9">Belongs to the SPCS2 family.</text>
</comment>
<proteinExistence type="inferred from homology"/>
<dbReference type="GO" id="GO:0045047">
    <property type="term" value="P:protein targeting to ER"/>
    <property type="evidence" value="ECO:0007669"/>
    <property type="project" value="TreeGrafter"/>
</dbReference>
<gene>
    <name evidence="10" type="ORF">Ocin01_04024</name>
</gene>
<comment type="subcellular location">
    <subcellularLocation>
        <location evidence="1 9">Endoplasmic reticulum membrane</location>
        <topology evidence="1 9">Multi-pass membrane protein</topology>
    </subcellularLocation>
</comment>
<dbReference type="AlphaFoldDB" id="A0A1D2NBP5"/>
<comment type="function">
    <text evidence="8 9">Component of the signal peptidase complex (SPC) which catalyzes the cleavage of N-terminal signal sequences from nascent proteins as they are translocated into the lumen of the endoplasmic reticulum. Enhances the enzymatic activity of SPC and facilitates the interactions between different components of the translocation site.</text>
</comment>
<dbReference type="Proteomes" id="UP000094527">
    <property type="component" value="Unassembled WGS sequence"/>
</dbReference>
<evidence type="ECO:0000313" key="10">
    <source>
        <dbReference type="EMBL" id="ODN02661.1"/>
    </source>
</evidence>
<keyword evidence="5 9" id="KW-0256">Endoplasmic reticulum</keyword>
<comment type="caution">
    <text evidence="10">The sequence shown here is derived from an EMBL/GenBank/DDBJ whole genome shotgun (WGS) entry which is preliminary data.</text>
</comment>
<dbReference type="STRING" id="48709.A0A1D2NBP5"/>
<dbReference type="InterPro" id="IPR009582">
    <property type="entry name" value="Spc2/SPCS2"/>
</dbReference>
<protein>
    <recommendedName>
        <fullName evidence="3 9">Signal peptidase complex subunit 2</fullName>
    </recommendedName>
</protein>
<evidence type="ECO:0000256" key="3">
    <source>
        <dbReference type="ARBA" id="ARBA00017057"/>
    </source>
</evidence>
<sequence length="196" mass="22220">MSPKEKEDKNLVEERTKVNKWDGSAVKNALDDAVRDVFIKRLNYQENFALVDGRLWICSIAVGIAMLALLWDYLHPFPQSKPVLLLCVSAYFVMMGVLTVYTAYFEKGIFAVAVQKDDAGLDPDVVWEASSYMKRFDDLYALTVTCYKSNKTQIKSATFEKSVANFFDNDGNLLLELLEPEVVKLHSNITSGKKEK</sequence>
<evidence type="ECO:0000256" key="4">
    <source>
        <dbReference type="ARBA" id="ARBA00022692"/>
    </source>
</evidence>
<keyword evidence="7 9" id="KW-0472">Membrane</keyword>
<keyword evidence="6 9" id="KW-1133">Transmembrane helix</keyword>
<evidence type="ECO:0000256" key="7">
    <source>
        <dbReference type="ARBA" id="ARBA00023136"/>
    </source>
</evidence>
<dbReference type="GO" id="GO:0008233">
    <property type="term" value="F:peptidase activity"/>
    <property type="evidence" value="ECO:0007669"/>
    <property type="project" value="UniProtKB-UniRule"/>
</dbReference>
<dbReference type="Pfam" id="PF06703">
    <property type="entry name" value="SPC25"/>
    <property type="match status" value="1"/>
</dbReference>
<organism evidence="10 11">
    <name type="scientific">Orchesella cincta</name>
    <name type="common">Springtail</name>
    <name type="synonym">Podura cincta</name>
    <dbReference type="NCBI Taxonomy" id="48709"/>
    <lineage>
        <taxon>Eukaryota</taxon>
        <taxon>Metazoa</taxon>
        <taxon>Ecdysozoa</taxon>
        <taxon>Arthropoda</taxon>
        <taxon>Hexapoda</taxon>
        <taxon>Collembola</taxon>
        <taxon>Entomobryomorpha</taxon>
        <taxon>Entomobryoidea</taxon>
        <taxon>Orchesellidae</taxon>
        <taxon>Orchesellinae</taxon>
        <taxon>Orchesella</taxon>
    </lineage>
</organism>
<evidence type="ECO:0000256" key="6">
    <source>
        <dbReference type="ARBA" id="ARBA00022989"/>
    </source>
</evidence>